<organism evidence="3 4">
    <name type="scientific">Oidiodendron maius (strain Zn)</name>
    <dbReference type="NCBI Taxonomy" id="913774"/>
    <lineage>
        <taxon>Eukaryota</taxon>
        <taxon>Fungi</taxon>
        <taxon>Dikarya</taxon>
        <taxon>Ascomycota</taxon>
        <taxon>Pezizomycotina</taxon>
        <taxon>Leotiomycetes</taxon>
        <taxon>Leotiomycetes incertae sedis</taxon>
        <taxon>Myxotrichaceae</taxon>
        <taxon>Oidiodendron</taxon>
    </lineage>
</organism>
<dbReference type="SMART" id="SM00554">
    <property type="entry name" value="FAS1"/>
    <property type="match status" value="2"/>
</dbReference>
<reference evidence="4" key="2">
    <citation type="submission" date="2015-01" db="EMBL/GenBank/DDBJ databases">
        <title>Evolutionary Origins and Diversification of the Mycorrhizal Mutualists.</title>
        <authorList>
            <consortium name="DOE Joint Genome Institute"/>
            <consortium name="Mycorrhizal Genomics Consortium"/>
            <person name="Kohler A."/>
            <person name="Kuo A."/>
            <person name="Nagy L.G."/>
            <person name="Floudas D."/>
            <person name="Copeland A."/>
            <person name="Barry K.W."/>
            <person name="Cichocki N."/>
            <person name="Veneault-Fourrey C."/>
            <person name="LaButti K."/>
            <person name="Lindquist E.A."/>
            <person name="Lipzen A."/>
            <person name="Lundell T."/>
            <person name="Morin E."/>
            <person name="Murat C."/>
            <person name="Riley R."/>
            <person name="Ohm R."/>
            <person name="Sun H."/>
            <person name="Tunlid A."/>
            <person name="Henrissat B."/>
            <person name="Grigoriev I.V."/>
            <person name="Hibbett D.S."/>
            <person name="Martin F."/>
        </authorList>
    </citation>
    <scope>NUCLEOTIDE SEQUENCE [LARGE SCALE GENOMIC DNA]</scope>
    <source>
        <strain evidence="4">Zn</strain>
    </source>
</reference>
<evidence type="ECO:0000256" key="1">
    <source>
        <dbReference type="SAM" id="SignalP"/>
    </source>
</evidence>
<dbReference type="AlphaFoldDB" id="A0A0C3HQ02"/>
<feature type="chain" id="PRO_5002178446" description="FAS1 domain-containing protein" evidence="1">
    <location>
        <begin position="17"/>
        <end position="470"/>
    </location>
</feature>
<evidence type="ECO:0000313" key="3">
    <source>
        <dbReference type="EMBL" id="KIN04392.1"/>
    </source>
</evidence>
<name>A0A0C3HQ02_OIDMZ</name>
<evidence type="ECO:0000259" key="2">
    <source>
        <dbReference type="PROSITE" id="PS50213"/>
    </source>
</evidence>
<protein>
    <recommendedName>
        <fullName evidence="2">FAS1 domain-containing protein</fullName>
    </recommendedName>
</protein>
<dbReference type="Proteomes" id="UP000054321">
    <property type="component" value="Unassembled WGS sequence"/>
</dbReference>
<sequence>MKVIQNLLPLAVFTSALVIPDEQITKQLILQKQDSRTFFNELQDGVEDVWMGVEEAFKGTAAIADKEFEKAVNAVSDTANRAKAVFESHLTMEKWDIQEWLDSTVDNIQHGEFDNRPDEKPHRGHHKPSNKTVYELIAGSKYTTILAKLINEYPDLVETLNSTAANYTIFAPTDKAFKKLPKHTKKPSKELIKKVLTYHISQDIYTTGRILASHTIPTALQEDSLGGEAQRLRVSLGLRGISINFFSRIIASNFLGANGVIHAVDSVIFPPPTALQIVKLFPTEFSTFQLGLTKTGLFEKFAESYHEGGTFFVPSNFAFRKLGVKINAFLFSKYGEKYLKALLKYHIVANQTLYSDAFYKAKVADGEAINALDEVDVEDIPRGFFHIDLPTLLHDKSLSIDVTRYGGFISMKINGYNNVAVQDGISKDGVIHTVSSVLIPPKTPSEAQYAGEELSLRDFKARFDAYVEEL</sequence>
<reference evidence="3 4" key="1">
    <citation type="submission" date="2014-04" db="EMBL/GenBank/DDBJ databases">
        <authorList>
            <consortium name="DOE Joint Genome Institute"/>
            <person name="Kuo A."/>
            <person name="Martino E."/>
            <person name="Perotto S."/>
            <person name="Kohler A."/>
            <person name="Nagy L.G."/>
            <person name="Floudas D."/>
            <person name="Copeland A."/>
            <person name="Barry K.W."/>
            <person name="Cichocki N."/>
            <person name="Veneault-Fourrey C."/>
            <person name="LaButti K."/>
            <person name="Lindquist E.A."/>
            <person name="Lipzen A."/>
            <person name="Lundell T."/>
            <person name="Morin E."/>
            <person name="Murat C."/>
            <person name="Sun H."/>
            <person name="Tunlid A."/>
            <person name="Henrissat B."/>
            <person name="Grigoriev I.V."/>
            <person name="Hibbett D.S."/>
            <person name="Martin F."/>
            <person name="Nordberg H.P."/>
            <person name="Cantor M.N."/>
            <person name="Hua S.X."/>
        </authorList>
    </citation>
    <scope>NUCLEOTIDE SEQUENCE [LARGE SCALE GENOMIC DNA]</scope>
    <source>
        <strain evidence="3 4">Zn</strain>
    </source>
</reference>
<dbReference type="Gene3D" id="2.30.180.10">
    <property type="entry name" value="FAS1 domain"/>
    <property type="match status" value="2"/>
</dbReference>
<proteinExistence type="predicted"/>
<keyword evidence="1" id="KW-0732">Signal</keyword>
<dbReference type="HOGENOM" id="CLU_026522_0_0_1"/>
<dbReference type="PANTHER" id="PTHR10900">
    <property type="entry name" value="PERIOSTIN-RELATED"/>
    <property type="match status" value="1"/>
</dbReference>
<dbReference type="PROSITE" id="PS50213">
    <property type="entry name" value="FAS1"/>
    <property type="match status" value="2"/>
</dbReference>
<dbReference type="OrthoDB" id="7700931at2759"/>
<dbReference type="InterPro" id="IPR036378">
    <property type="entry name" value="FAS1_dom_sf"/>
</dbReference>
<dbReference type="EMBL" id="KN832872">
    <property type="protein sequence ID" value="KIN04392.1"/>
    <property type="molecule type" value="Genomic_DNA"/>
</dbReference>
<dbReference type="InParanoid" id="A0A0C3HQ02"/>
<dbReference type="InterPro" id="IPR050904">
    <property type="entry name" value="Adhesion/Biosynth-related"/>
</dbReference>
<dbReference type="PANTHER" id="PTHR10900:SF125">
    <property type="entry name" value="FAS1 DOMAIN-CONTAINING PROTEIN YLR001C"/>
    <property type="match status" value="1"/>
</dbReference>
<gene>
    <name evidence="3" type="ORF">OIDMADRAFT_142289</name>
</gene>
<evidence type="ECO:0000313" key="4">
    <source>
        <dbReference type="Proteomes" id="UP000054321"/>
    </source>
</evidence>
<dbReference type="Pfam" id="PF02469">
    <property type="entry name" value="Fasciclin"/>
    <property type="match status" value="2"/>
</dbReference>
<accession>A0A0C3HQ02</accession>
<feature type="domain" description="FAS1" evidence="2">
    <location>
        <begin position="272"/>
        <end position="438"/>
    </location>
</feature>
<feature type="signal peptide" evidence="1">
    <location>
        <begin position="1"/>
        <end position="16"/>
    </location>
</feature>
<dbReference type="InterPro" id="IPR000782">
    <property type="entry name" value="FAS1_domain"/>
</dbReference>
<dbReference type="SUPFAM" id="SSF82153">
    <property type="entry name" value="FAS1 domain"/>
    <property type="match status" value="2"/>
</dbReference>
<feature type="domain" description="FAS1" evidence="2">
    <location>
        <begin position="130"/>
        <end position="268"/>
    </location>
</feature>
<keyword evidence="4" id="KW-1185">Reference proteome</keyword>
<dbReference type="STRING" id="913774.A0A0C3HQ02"/>